<proteinExistence type="predicted"/>
<dbReference type="Pfam" id="PF01144">
    <property type="entry name" value="CoA_trans"/>
    <property type="match status" value="1"/>
</dbReference>
<protein>
    <submittedName>
        <fullName evidence="1">Uncharacterized protein</fullName>
    </submittedName>
</protein>
<dbReference type="EMBL" id="UINC01074456">
    <property type="protein sequence ID" value="SVC11662.1"/>
    <property type="molecule type" value="Genomic_DNA"/>
</dbReference>
<dbReference type="AlphaFoldDB" id="A0A382JJY8"/>
<dbReference type="InterPro" id="IPR037171">
    <property type="entry name" value="NagB/RpiA_transferase-like"/>
</dbReference>
<feature type="non-terminal residue" evidence="1">
    <location>
        <position position="112"/>
    </location>
</feature>
<accession>A0A382JJY8</accession>
<organism evidence="1">
    <name type="scientific">marine metagenome</name>
    <dbReference type="NCBI Taxonomy" id="408172"/>
    <lineage>
        <taxon>unclassified sequences</taxon>
        <taxon>metagenomes</taxon>
        <taxon>ecological metagenomes</taxon>
    </lineage>
</organism>
<gene>
    <name evidence="1" type="ORF">METZ01_LOCUS264516</name>
</gene>
<name>A0A382JJY8_9ZZZZ</name>
<dbReference type="Gene3D" id="3.40.1080.10">
    <property type="entry name" value="Glutaconate Coenzyme A-transferase"/>
    <property type="match status" value="1"/>
</dbReference>
<evidence type="ECO:0000313" key="1">
    <source>
        <dbReference type="EMBL" id="SVC11662.1"/>
    </source>
</evidence>
<sequence>MLDGLGHVAVGASSPIPGAAALLARARANQGLRVSVLSSLRHNDFTDGARELFDCAAQGRIDAFFLGGGQIDGAANVNLVGLGEYPNVDTRFPGTFGSAYLYFLVPRVILFR</sequence>
<dbReference type="SUPFAM" id="SSF100950">
    <property type="entry name" value="NagB/RpiA/CoA transferase-like"/>
    <property type="match status" value="1"/>
</dbReference>
<dbReference type="InterPro" id="IPR004165">
    <property type="entry name" value="CoA_trans_fam_I"/>
</dbReference>
<reference evidence="1" key="1">
    <citation type="submission" date="2018-05" db="EMBL/GenBank/DDBJ databases">
        <authorList>
            <person name="Lanie J.A."/>
            <person name="Ng W.-L."/>
            <person name="Kazmierczak K.M."/>
            <person name="Andrzejewski T.M."/>
            <person name="Davidsen T.M."/>
            <person name="Wayne K.J."/>
            <person name="Tettelin H."/>
            <person name="Glass J.I."/>
            <person name="Rusch D."/>
            <person name="Podicherti R."/>
            <person name="Tsui H.-C.T."/>
            <person name="Winkler M.E."/>
        </authorList>
    </citation>
    <scope>NUCLEOTIDE SEQUENCE</scope>
</reference>